<dbReference type="STRING" id="1185876.BN8_04582"/>
<dbReference type="Proteomes" id="UP000009309">
    <property type="component" value="Unassembled WGS sequence"/>
</dbReference>
<sequence length="94" mass="10269">MENQTYNPAEDENQGVLSKMAQSEQANDGVPQTEYMNPMTNQGPEPVKEEVSDRGDGSPDPEANGVNDDMLAEEDVENGDIEVDNNEELVSNNP</sequence>
<feature type="compositionally biased region" description="Acidic residues" evidence="1">
    <location>
        <begin position="70"/>
        <end position="87"/>
    </location>
</feature>
<evidence type="ECO:0000256" key="1">
    <source>
        <dbReference type="SAM" id="MobiDB-lite"/>
    </source>
</evidence>
<reference evidence="2 3" key="1">
    <citation type="journal article" date="2012" name="J. Bacteriol.">
        <title>Genome Sequence of the Filamentous Bacterium Fibrisoma limi BUZ 3T.</title>
        <authorList>
            <person name="Filippini M."/>
            <person name="Qi W."/>
            <person name="Jaenicke S."/>
            <person name="Goesmann A."/>
            <person name="Smits T.H."/>
            <person name="Bagheri H.C."/>
        </authorList>
    </citation>
    <scope>NUCLEOTIDE SEQUENCE [LARGE SCALE GENOMIC DNA]</scope>
    <source>
        <strain evidence="3">BUZ 3T</strain>
    </source>
</reference>
<evidence type="ECO:0000313" key="3">
    <source>
        <dbReference type="Proteomes" id="UP000009309"/>
    </source>
</evidence>
<name>I2GN52_9BACT</name>
<dbReference type="OrthoDB" id="965331at2"/>
<dbReference type="eggNOG" id="ENOG502ZU43">
    <property type="taxonomic scope" value="Bacteria"/>
</dbReference>
<feature type="compositionally biased region" description="Polar residues" evidence="1">
    <location>
        <begin position="34"/>
        <end position="43"/>
    </location>
</feature>
<feature type="compositionally biased region" description="Basic and acidic residues" evidence="1">
    <location>
        <begin position="46"/>
        <end position="57"/>
    </location>
</feature>
<keyword evidence="3" id="KW-1185">Reference proteome</keyword>
<organism evidence="2 3">
    <name type="scientific">Fibrisoma limi BUZ 3</name>
    <dbReference type="NCBI Taxonomy" id="1185876"/>
    <lineage>
        <taxon>Bacteria</taxon>
        <taxon>Pseudomonadati</taxon>
        <taxon>Bacteroidota</taxon>
        <taxon>Cytophagia</taxon>
        <taxon>Cytophagales</taxon>
        <taxon>Spirosomataceae</taxon>
        <taxon>Fibrisoma</taxon>
    </lineage>
</organism>
<dbReference type="RefSeq" id="WP_009283898.1">
    <property type="nucleotide sequence ID" value="NZ_CAIT01000009.1"/>
</dbReference>
<dbReference type="AlphaFoldDB" id="I2GN52"/>
<proteinExistence type="predicted"/>
<comment type="caution">
    <text evidence="2">The sequence shown here is derived from an EMBL/GenBank/DDBJ whole genome shotgun (WGS) entry which is preliminary data.</text>
</comment>
<gene>
    <name evidence="2" type="ORF">BN8_04582</name>
</gene>
<dbReference type="EMBL" id="CAIT01000009">
    <property type="protein sequence ID" value="CCH55330.1"/>
    <property type="molecule type" value="Genomic_DNA"/>
</dbReference>
<accession>I2GN52</accession>
<evidence type="ECO:0000313" key="2">
    <source>
        <dbReference type="EMBL" id="CCH55330.1"/>
    </source>
</evidence>
<feature type="region of interest" description="Disordered" evidence="1">
    <location>
        <begin position="1"/>
        <end position="94"/>
    </location>
</feature>
<protein>
    <submittedName>
        <fullName evidence="2">Uncharacterized protein</fullName>
    </submittedName>
</protein>